<gene>
    <name evidence="2" type="ORF">CFX1CAM_0917</name>
</gene>
<dbReference type="EMBL" id="LT859958">
    <property type="protein sequence ID" value="SMX53982.1"/>
    <property type="molecule type" value="Genomic_DNA"/>
</dbReference>
<protein>
    <submittedName>
        <fullName evidence="2">Uncharacterized protein</fullName>
    </submittedName>
</protein>
<dbReference type="KEGG" id="abat:CFX1CAM_0917"/>
<proteinExistence type="predicted"/>
<evidence type="ECO:0000256" key="1">
    <source>
        <dbReference type="SAM" id="SignalP"/>
    </source>
</evidence>
<keyword evidence="1" id="KW-0732">Signal</keyword>
<feature type="chain" id="PRO_5012283302" evidence="1">
    <location>
        <begin position="19"/>
        <end position="246"/>
    </location>
</feature>
<dbReference type="OrthoDB" id="2988586at2"/>
<dbReference type="Proteomes" id="UP000195514">
    <property type="component" value="Chromosome I"/>
</dbReference>
<reference evidence="3" key="1">
    <citation type="submission" date="2017-05" db="EMBL/GenBank/DDBJ databases">
        <authorList>
            <person name="Kirkegaard R."/>
            <person name="Mcilroy J S."/>
        </authorList>
    </citation>
    <scope>NUCLEOTIDE SEQUENCE [LARGE SCALE GENOMIC DNA]</scope>
</reference>
<evidence type="ECO:0000313" key="3">
    <source>
        <dbReference type="Proteomes" id="UP000195514"/>
    </source>
</evidence>
<keyword evidence="3" id="KW-1185">Reference proteome</keyword>
<evidence type="ECO:0000313" key="2">
    <source>
        <dbReference type="EMBL" id="SMX53982.1"/>
    </source>
</evidence>
<feature type="signal peptide" evidence="1">
    <location>
        <begin position="1"/>
        <end position="18"/>
    </location>
</feature>
<accession>A0A1Y6K2P9</accession>
<sequence length="246" mass="27520">MLVIVLVITLVASSSAFAQTDITDLSTTSQLAELEPYITTTKDGGIFRQELDYPAAIKAGFSPDILDLASEMVAFQNEYAMLVETNNKVDDISNFSPESSRFPRLSNFILEMKNKESAPKSQNSITADPPACGNWDHPVPNYTPSRVPFSGYSNPGQTLINWGFHKTAGYGCGHDPFVTCDNDYTRGRSYTGDYGTCSSPRFRDQGIVSSTSSFNIQYGEPNPEILSYLWPYWNWGVYVKYWHDTY</sequence>
<name>A0A1Y6K2P9_9CHLR</name>
<organism evidence="2 3">
    <name type="scientific">Candidatus Brevifilum fermentans</name>
    <dbReference type="NCBI Taxonomy" id="1986204"/>
    <lineage>
        <taxon>Bacteria</taxon>
        <taxon>Bacillati</taxon>
        <taxon>Chloroflexota</taxon>
        <taxon>Anaerolineae</taxon>
        <taxon>Anaerolineales</taxon>
        <taxon>Anaerolineaceae</taxon>
        <taxon>Candidatus Brevifilum</taxon>
    </lineage>
</organism>
<dbReference type="RefSeq" id="WP_087861882.1">
    <property type="nucleotide sequence ID" value="NZ_LT859958.1"/>
</dbReference>
<dbReference type="AlphaFoldDB" id="A0A1Y6K2P9"/>